<comment type="caution">
    <text evidence="17">The sequence shown here is derived from an EMBL/GenBank/DDBJ whole genome shotgun (WGS) entry which is preliminary data.</text>
</comment>
<evidence type="ECO:0000259" key="15">
    <source>
        <dbReference type="PROSITE" id="PS51186"/>
    </source>
</evidence>
<dbReference type="SUPFAM" id="SSF81333">
    <property type="entry name" value="F1F0 ATP synthase subunit C"/>
    <property type="match status" value="1"/>
</dbReference>
<keyword evidence="10 14" id="KW-1133">Transmembrane helix</keyword>
<dbReference type="GO" id="GO:0016747">
    <property type="term" value="F:acyltransferase activity, transferring groups other than amino-acyl groups"/>
    <property type="evidence" value="ECO:0007669"/>
    <property type="project" value="InterPro"/>
</dbReference>
<keyword evidence="3" id="KW-0813">Transport</keyword>
<dbReference type="PROSITE" id="PS51292">
    <property type="entry name" value="ZF_RING_CH"/>
    <property type="match status" value="1"/>
</dbReference>
<feature type="transmembrane region" description="Helical" evidence="14">
    <location>
        <begin position="639"/>
        <end position="666"/>
    </location>
</feature>
<feature type="domain" description="N-acetyltransferase" evidence="15">
    <location>
        <begin position="409"/>
        <end position="544"/>
    </location>
</feature>
<dbReference type="InterPro" id="IPR038662">
    <property type="entry name" value="ATP_synth_F0_csu_sf"/>
</dbReference>
<comment type="subcellular location">
    <subcellularLocation>
        <location evidence="1">Membrane</location>
        <topology evidence="1">Multi-pass membrane protein</topology>
    </subcellularLocation>
</comment>
<keyword evidence="12" id="KW-0446">Lipid-binding</keyword>
<keyword evidence="5 14" id="KW-0812">Transmembrane</keyword>
<dbReference type="Pfam" id="PF13424">
    <property type="entry name" value="TPR_12"/>
    <property type="match status" value="2"/>
</dbReference>
<organism evidence="17 18">
    <name type="scientific">Effrenium voratum</name>
    <dbReference type="NCBI Taxonomy" id="2562239"/>
    <lineage>
        <taxon>Eukaryota</taxon>
        <taxon>Sar</taxon>
        <taxon>Alveolata</taxon>
        <taxon>Dinophyceae</taxon>
        <taxon>Suessiales</taxon>
        <taxon>Symbiodiniaceae</taxon>
        <taxon>Effrenium</taxon>
    </lineage>
</organism>
<dbReference type="Gene3D" id="3.40.630.30">
    <property type="match status" value="1"/>
</dbReference>
<dbReference type="GO" id="GO:0015986">
    <property type="term" value="P:proton motive force-driven ATP synthesis"/>
    <property type="evidence" value="ECO:0007669"/>
    <property type="project" value="InterPro"/>
</dbReference>
<dbReference type="AlphaFoldDB" id="A0AA36N048"/>
<protein>
    <submittedName>
        <fullName evidence="17">Uncharacterized protein</fullName>
    </submittedName>
</protein>
<dbReference type="CDD" id="cd18182">
    <property type="entry name" value="ATP-synt_Fo_c_ATP5G3"/>
    <property type="match status" value="1"/>
</dbReference>
<dbReference type="Pfam" id="PF00137">
    <property type="entry name" value="ATP-synt_C"/>
    <property type="match status" value="1"/>
</dbReference>
<dbReference type="PROSITE" id="PS51186">
    <property type="entry name" value="GNAT"/>
    <property type="match status" value="1"/>
</dbReference>
<dbReference type="InterPro" id="IPR053137">
    <property type="entry name" value="NLR-like"/>
</dbReference>
<dbReference type="InterPro" id="IPR000182">
    <property type="entry name" value="GNAT_dom"/>
</dbReference>
<dbReference type="GO" id="GO:0015078">
    <property type="term" value="F:proton transmembrane transporter activity"/>
    <property type="evidence" value="ECO:0007669"/>
    <property type="project" value="InterPro"/>
</dbReference>
<evidence type="ECO:0000313" key="18">
    <source>
        <dbReference type="Proteomes" id="UP001178507"/>
    </source>
</evidence>
<dbReference type="Proteomes" id="UP001178507">
    <property type="component" value="Unassembled WGS sequence"/>
</dbReference>
<evidence type="ECO:0000256" key="13">
    <source>
        <dbReference type="ARBA" id="ARBA00023136"/>
    </source>
</evidence>
<evidence type="ECO:0000256" key="4">
    <source>
        <dbReference type="ARBA" id="ARBA00022547"/>
    </source>
</evidence>
<keyword evidence="7" id="KW-0863">Zinc-finger</keyword>
<comment type="similarity">
    <text evidence="2">Belongs to the ATPase C chain family.</text>
</comment>
<evidence type="ECO:0000256" key="7">
    <source>
        <dbReference type="ARBA" id="ARBA00022771"/>
    </source>
</evidence>
<dbReference type="PANTHER" id="PTHR46082:SF6">
    <property type="entry name" value="AAA+ ATPASE DOMAIN-CONTAINING PROTEIN-RELATED"/>
    <property type="match status" value="1"/>
</dbReference>
<dbReference type="Pfam" id="PF12906">
    <property type="entry name" value="RINGv"/>
    <property type="match status" value="1"/>
</dbReference>
<dbReference type="InterPro" id="IPR013083">
    <property type="entry name" value="Znf_RING/FYVE/PHD"/>
</dbReference>
<evidence type="ECO:0000256" key="11">
    <source>
        <dbReference type="ARBA" id="ARBA00023065"/>
    </source>
</evidence>
<dbReference type="InterPro" id="IPR011016">
    <property type="entry name" value="Znf_RING-CH"/>
</dbReference>
<evidence type="ECO:0000259" key="16">
    <source>
        <dbReference type="PROSITE" id="PS51292"/>
    </source>
</evidence>
<dbReference type="InterPro" id="IPR035921">
    <property type="entry name" value="F/V-ATP_Csub_sf"/>
</dbReference>
<evidence type="ECO:0000256" key="5">
    <source>
        <dbReference type="ARBA" id="ARBA00022692"/>
    </source>
</evidence>
<dbReference type="InterPro" id="IPR016181">
    <property type="entry name" value="Acyl_CoA_acyltransferase"/>
</dbReference>
<feature type="transmembrane region" description="Helical" evidence="14">
    <location>
        <begin position="599"/>
        <end position="627"/>
    </location>
</feature>
<evidence type="ECO:0000256" key="6">
    <source>
        <dbReference type="ARBA" id="ARBA00022723"/>
    </source>
</evidence>
<dbReference type="GO" id="GO:0008289">
    <property type="term" value="F:lipid binding"/>
    <property type="evidence" value="ECO:0007669"/>
    <property type="project" value="UniProtKB-KW"/>
</dbReference>
<dbReference type="Gene3D" id="1.25.40.10">
    <property type="entry name" value="Tetratricopeptide repeat domain"/>
    <property type="match status" value="2"/>
</dbReference>
<dbReference type="PROSITE" id="PS00605">
    <property type="entry name" value="ATPASE_C"/>
    <property type="match status" value="1"/>
</dbReference>
<evidence type="ECO:0000256" key="12">
    <source>
        <dbReference type="ARBA" id="ARBA00023121"/>
    </source>
</evidence>
<evidence type="ECO:0000256" key="10">
    <source>
        <dbReference type="ARBA" id="ARBA00022989"/>
    </source>
</evidence>
<dbReference type="GO" id="GO:0033177">
    <property type="term" value="C:proton-transporting two-sector ATPase complex, proton-transporting domain"/>
    <property type="evidence" value="ECO:0007669"/>
    <property type="project" value="InterPro"/>
</dbReference>
<dbReference type="PRINTS" id="PR00124">
    <property type="entry name" value="ATPASEC"/>
</dbReference>
<evidence type="ECO:0000256" key="1">
    <source>
        <dbReference type="ARBA" id="ARBA00004141"/>
    </source>
</evidence>
<sequence length="668" mass="70692">MELVEGWDAEDLPVELEALLAPAAAYTRLRVALRDVSAGAVAVAEAVLMRQADSQPPAAAPFPAEAAVAASDAVERGCRICMEGPGEARLLEAVCACRGSLRFICRECLALQWAAQPQKGLQCGLCRQAFSGAAHALLLDLTAKRLEEMRQEKGQDVEVLKQQVTTATGLWQQGRLSEAEPLFRAAVAGLQQCDDAKAQLYTAQHNLSLVLVALGRPLEARKELREARRGLAVLYGAEHPLVLKAAHNEAMAANAAGDCEEAHKLYEVTCAVRTRVLGLEHVDTLKTRCNLGLALRSAGRFEEAEAELRCALAGLERKLGPRHQLVFTALQNLGLSLASCAASAASGGLAQRQAGALLAAEAAEGKAQLLGPEHFESLEARRDLGALLAGLGRHQEAEVLWRQALAGLQRSLGFEHPTTLAVLATLRKWLASRGEAEAEDLMEEHRAARVAPCAPLPPKEEAALASGRRVLEVRMVFVQPGQRGRGFGRRLLEHLALVARLAGAEVRAGAVTSEDSRGFLRACGFQAQEADGVWTLPAMALLRQAVRSVAQAWLAKGGKGGVGRASILCRATAPAASDVLSGMPSLGLGAPISKRHAGVSVLGCAIAMVAVGGCAQGIGQLFAALVVGMARNPSMKEDLFTYTLIGMGFLEFLAIVVILIAGLLLYSE</sequence>
<keyword evidence="6" id="KW-0479">Metal-binding</keyword>
<feature type="domain" description="RING-CH-type" evidence="16">
    <location>
        <begin position="70"/>
        <end position="133"/>
    </location>
</feature>
<dbReference type="EMBL" id="CAUJNA010001169">
    <property type="protein sequence ID" value="CAJ1384918.1"/>
    <property type="molecule type" value="Genomic_DNA"/>
</dbReference>
<evidence type="ECO:0000256" key="3">
    <source>
        <dbReference type="ARBA" id="ARBA00022448"/>
    </source>
</evidence>
<evidence type="ECO:0000256" key="14">
    <source>
        <dbReference type="SAM" id="Phobius"/>
    </source>
</evidence>
<evidence type="ECO:0000256" key="8">
    <source>
        <dbReference type="ARBA" id="ARBA00022781"/>
    </source>
</evidence>
<gene>
    <name evidence="17" type="ORF">EVOR1521_LOCUS11652</name>
</gene>
<dbReference type="Pfam" id="PF13374">
    <property type="entry name" value="TPR_10"/>
    <property type="match status" value="1"/>
</dbReference>
<dbReference type="SMART" id="SM00744">
    <property type="entry name" value="RINGv"/>
    <property type="match status" value="1"/>
</dbReference>
<dbReference type="Gene3D" id="3.30.40.10">
    <property type="entry name" value="Zinc/RING finger domain, C3HC4 (zinc finger)"/>
    <property type="match status" value="1"/>
</dbReference>
<keyword evidence="18" id="KW-1185">Reference proteome</keyword>
<accession>A0AA36N048</accession>
<keyword evidence="9" id="KW-0862">Zinc</keyword>
<dbReference type="GO" id="GO:0045259">
    <property type="term" value="C:proton-transporting ATP synthase complex"/>
    <property type="evidence" value="ECO:0007669"/>
    <property type="project" value="UniProtKB-KW"/>
</dbReference>
<keyword evidence="8" id="KW-0375">Hydrogen ion transport</keyword>
<reference evidence="17" key="1">
    <citation type="submission" date="2023-08" db="EMBL/GenBank/DDBJ databases">
        <authorList>
            <person name="Chen Y."/>
            <person name="Shah S."/>
            <person name="Dougan E. K."/>
            <person name="Thang M."/>
            <person name="Chan C."/>
        </authorList>
    </citation>
    <scope>NUCLEOTIDE SEQUENCE</scope>
</reference>
<dbReference type="GO" id="GO:0008270">
    <property type="term" value="F:zinc ion binding"/>
    <property type="evidence" value="ECO:0007669"/>
    <property type="project" value="UniProtKB-KW"/>
</dbReference>
<dbReference type="Gene3D" id="1.20.20.10">
    <property type="entry name" value="F1F0 ATP synthase subunit C"/>
    <property type="match status" value="1"/>
</dbReference>
<dbReference type="SUPFAM" id="SSF48452">
    <property type="entry name" value="TPR-like"/>
    <property type="match status" value="2"/>
</dbReference>
<keyword evidence="13 14" id="KW-0472">Membrane</keyword>
<keyword evidence="4" id="KW-0138">CF(0)</keyword>
<evidence type="ECO:0000256" key="2">
    <source>
        <dbReference type="ARBA" id="ARBA00006704"/>
    </source>
</evidence>
<dbReference type="InterPro" id="IPR020537">
    <property type="entry name" value="ATP_synth_F0_csu_DDCD_BS"/>
</dbReference>
<dbReference type="PANTHER" id="PTHR46082">
    <property type="entry name" value="ATP/GTP-BINDING PROTEIN-RELATED"/>
    <property type="match status" value="1"/>
</dbReference>
<evidence type="ECO:0000313" key="17">
    <source>
        <dbReference type="EMBL" id="CAJ1384918.1"/>
    </source>
</evidence>
<dbReference type="InterPro" id="IPR011990">
    <property type="entry name" value="TPR-like_helical_dom_sf"/>
</dbReference>
<keyword evidence="11" id="KW-0406">Ion transport</keyword>
<dbReference type="SUPFAM" id="SSF57850">
    <property type="entry name" value="RING/U-box"/>
    <property type="match status" value="1"/>
</dbReference>
<proteinExistence type="inferred from homology"/>
<name>A0AA36N048_9DINO</name>
<dbReference type="InterPro" id="IPR002379">
    <property type="entry name" value="ATPase_proteolipid_c-like_dom"/>
</dbReference>
<evidence type="ECO:0000256" key="9">
    <source>
        <dbReference type="ARBA" id="ARBA00022833"/>
    </source>
</evidence>
<dbReference type="SUPFAM" id="SSF55729">
    <property type="entry name" value="Acyl-CoA N-acyltransferases (Nat)"/>
    <property type="match status" value="1"/>
</dbReference>
<dbReference type="InterPro" id="IPR000454">
    <property type="entry name" value="ATP_synth_F0_csu"/>
</dbReference>
<dbReference type="Pfam" id="PF13508">
    <property type="entry name" value="Acetyltransf_7"/>
    <property type="match status" value="1"/>
</dbReference>